<gene>
    <name evidence="5" type="ORF">BRAFLDRAFT_89061</name>
</gene>
<feature type="disulfide bond" evidence="2">
    <location>
        <begin position="616"/>
        <end position="629"/>
    </location>
</feature>
<feature type="domain" description="TNFR-Cys" evidence="4">
    <location>
        <begin position="671"/>
        <end position="709"/>
    </location>
</feature>
<comment type="caution">
    <text evidence="2">Lacks conserved residue(s) required for the propagation of feature annotation.</text>
</comment>
<feature type="disulfide bond" evidence="2">
    <location>
        <begin position="688"/>
        <end position="701"/>
    </location>
</feature>
<feature type="disulfide bond" evidence="2">
    <location>
        <begin position="619"/>
        <end position="637"/>
    </location>
</feature>
<name>C3YEL1_BRAFL</name>
<feature type="domain" description="TNFR-Cys" evidence="4">
    <location>
        <begin position="597"/>
        <end position="637"/>
    </location>
</feature>
<dbReference type="SMART" id="SM00208">
    <property type="entry name" value="TNFR"/>
    <property type="match status" value="2"/>
</dbReference>
<evidence type="ECO:0000256" key="2">
    <source>
        <dbReference type="PROSITE-ProRule" id="PRU00206"/>
    </source>
</evidence>
<dbReference type="Pfam" id="PF06312">
    <property type="entry name" value="Neurexophilin"/>
    <property type="match status" value="1"/>
</dbReference>
<dbReference type="GO" id="GO:0005509">
    <property type="term" value="F:calcium ion binding"/>
    <property type="evidence" value="ECO:0007669"/>
    <property type="project" value="InterPro"/>
</dbReference>
<feature type="disulfide bond" evidence="2">
    <location>
        <begin position="691"/>
        <end position="709"/>
    </location>
</feature>
<dbReference type="InterPro" id="IPR001368">
    <property type="entry name" value="TNFR/NGFR_Cys_rich_reg"/>
</dbReference>
<feature type="transmembrane region" description="Helical" evidence="3">
    <location>
        <begin position="7"/>
        <end position="25"/>
    </location>
</feature>
<reference evidence="5" key="1">
    <citation type="journal article" date="2008" name="Nature">
        <title>The amphioxus genome and the evolution of the chordate karyotype.</title>
        <authorList>
            <consortium name="US DOE Joint Genome Institute (JGI-PGF)"/>
            <person name="Putnam N.H."/>
            <person name="Butts T."/>
            <person name="Ferrier D.E.K."/>
            <person name="Furlong R.F."/>
            <person name="Hellsten U."/>
            <person name="Kawashima T."/>
            <person name="Robinson-Rechavi M."/>
            <person name="Shoguchi E."/>
            <person name="Terry A."/>
            <person name="Yu J.-K."/>
            <person name="Benito-Gutierrez E.L."/>
            <person name="Dubchak I."/>
            <person name="Garcia-Fernandez J."/>
            <person name="Gibson-Brown J.J."/>
            <person name="Grigoriev I.V."/>
            <person name="Horton A.C."/>
            <person name="de Jong P.J."/>
            <person name="Jurka J."/>
            <person name="Kapitonov V.V."/>
            <person name="Kohara Y."/>
            <person name="Kuroki Y."/>
            <person name="Lindquist E."/>
            <person name="Lucas S."/>
            <person name="Osoegawa K."/>
            <person name="Pennacchio L.A."/>
            <person name="Salamov A.A."/>
            <person name="Satou Y."/>
            <person name="Sauka-Spengler T."/>
            <person name="Schmutz J."/>
            <person name="Shin-I T."/>
            <person name="Toyoda A."/>
            <person name="Bronner-Fraser M."/>
            <person name="Fujiyama A."/>
            <person name="Holland L.Z."/>
            <person name="Holland P.W.H."/>
            <person name="Satoh N."/>
            <person name="Rokhsar D.S."/>
        </authorList>
    </citation>
    <scope>NUCLEOTIDE SEQUENCE [LARGE SCALE GENOMIC DNA]</scope>
    <source>
        <strain evidence="5">S238N-H82</strain>
        <tissue evidence="5">Testes</tissue>
    </source>
</reference>
<dbReference type="PROSITE" id="PS50050">
    <property type="entry name" value="TNFR_NGFR_2"/>
    <property type="match status" value="2"/>
</dbReference>
<dbReference type="EMBL" id="GG666506">
    <property type="protein sequence ID" value="EEN61313.1"/>
    <property type="molecule type" value="Genomic_DNA"/>
</dbReference>
<evidence type="ECO:0000256" key="1">
    <source>
        <dbReference type="ARBA" id="ARBA00023157"/>
    </source>
</evidence>
<protein>
    <recommendedName>
        <fullName evidence="4">TNFR-Cys domain-containing protein</fullName>
    </recommendedName>
</protein>
<feature type="repeat" description="TNFR-Cys" evidence="2">
    <location>
        <begin position="671"/>
        <end position="709"/>
    </location>
</feature>
<dbReference type="SMART" id="SM00179">
    <property type="entry name" value="EGF_CA"/>
    <property type="match status" value="1"/>
</dbReference>
<dbReference type="InterPro" id="IPR018097">
    <property type="entry name" value="EGF_Ca-bd_CS"/>
</dbReference>
<dbReference type="PANTHER" id="PTHR16165">
    <property type="entry name" value="NXPE FAMILY MEMBER"/>
    <property type="match status" value="1"/>
</dbReference>
<keyword evidence="3" id="KW-1133">Transmembrane helix</keyword>
<feature type="disulfide bond" evidence="2">
    <location>
        <begin position="598"/>
        <end position="613"/>
    </location>
</feature>
<dbReference type="AlphaFoldDB" id="C3YEL1"/>
<evidence type="ECO:0000256" key="3">
    <source>
        <dbReference type="SAM" id="Phobius"/>
    </source>
</evidence>
<dbReference type="InterPro" id="IPR001881">
    <property type="entry name" value="EGF-like_Ca-bd_dom"/>
</dbReference>
<dbReference type="InterPro" id="IPR026845">
    <property type="entry name" value="NXPH/NXPE"/>
</dbReference>
<feature type="repeat" description="TNFR-Cys" evidence="2">
    <location>
        <begin position="597"/>
        <end position="637"/>
    </location>
</feature>
<keyword evidence="3" id="KW-0812">Transmembrane</keyword>
<proteinExistence type="predicted"/>
<sequence>MASARLYTVFTMLTAAVVILTTWMFPYERFMIWDQYSSDHQDILNPMVSKLRLIQPPVERCLLNQSLLFDQTTYPTYTEVVVLNRDRLYRQGDVLTVKVVARDKKRRLKTYGGDFFRARLVSSDRSLQASGAGHVTDHCNGNYTVQFQLYWVGNVSIKIQLVHPSEAVKILQSVGHVPNKRGFQCIFGNLETKDHYTQQCFSSNNPSLPPHRKCDFSKPEANGTWICEKPEKLPCSAITKCRWNPDISRVRALVSQEEMKLFQKPYLETELEVNPKQPIRVLETDLPTPEHLPACTGNTRESGASLGHWSGKVWKSAVCNVRVFNKEEIQRCLANKTVYLQVFRVGNNNQWNTSVRYRFHNVPVQVKAWFNFQDFRYIVDEIDATHGGPNTVIVLSLWAHFTAEPLDVLRSRLYAIRGAIHRLLPRSPGTRVFSSHYCVTYGVLSERRVLSVPESHAALCAEVVGVVCTVKMNWSRRLLRLLAAIVVLQSSRAKPREHYKKDDYVLQCDVKPKNKTGMERAMRDMPKVQLELPQSAQGDYQHMQKMMVKHQEKLIEQQKTLNLQQVRLEARQKSIDRKQSELVHMLDRMYSLDVCQTCFQNEYCATDVEPPICLPCTICPPGFMATTMCSRTKDVQCMDVNECDMNDAPCNAPGNCINTAGGYFCVNEVGSCGSGYYHNVLNMQCEPCSRCMEANHVLKPCTAFEDAVCSPSLIKHATDFWRGHVKTNMVEARTTRSPVTMDPSRLPIDEITIPTDTFFAAGDGDRIIFKRDGMIWVDYNMAIKHTCPTYLQISAMVQDKLVGSTRFEATKRDIYSAASFSGAALVEAGQEMVLALSSAYCPSSVSYFGRPDIPDDPAPKLTEIANLELAGPLSILYASYDAGAVVWRARTRQNTNAGKYRVEYEQPRLSSDGYVISLPRLDEVLFQDEGIVKFSLAQATFSAGEPCRTKGYTINVKLMKNSGLLRTISRQFKRGQPHTDILLRASGAMLVSQGDSLIFDIETDPQCQTRYGDNTPVSALNIMWLPTDYACLMMAELQRGVRWSGAGTRILQFGEVLNTEPDSIKAFSSGFLLFQKEGRVSLTYSQKLVHSCDYLKVTVFYIAGIPQKHTPVIQTVIGNTQAAYEGLQLVGTFNVQKNARVYLQLTCRKGRLDNLVTGSFGALTVVLSDP</sequence>
<evidence type="ECO:0000313" key="5">
    <source>
        <dbReference type="EMBL" id="EEN61313.1"/>
    </source>
</evidence>
<keyword evidence="3" id="KW-0472">Membrane</keyword>
<accession>C3YEL1</accession>
<dbReference type="PROSITE" id="PS00652">
    <property type="entry name" value="TNFR_NGFR_1"/>
    <property type="match status" value="2"/>
</dbReference>
<dbReference type="eggNOG" id="ENOG502QVBW">
    <property type="taxonomic scope" value="Eukaryota"/>
</dbReference>
<dbReference type="InParanoid" id="C3YEL1"/>
<keyword evidence="1 2" id="KW-1015">Disulfide bond</keyword>
<dbReference type="Gene3D" id="2.10.25.10">
    <property type="entry name" value="Laminin"/>
    <property type="match status" value="1"/>
</dbReference>
<dbReference type="PANTHER" id="PTHR16165:SF5">
    <property type="entry name" value="NXPE FAMILY MEMBER 3"/>
    <property type="match status" value="1"/>
</dbReference>
<dbReference type="Pfam" id="PF24536">
    <property type="entry name" value="NXPE4_C"/>
    <property type="match status" value="1"/>
</dbReference>
<dbReference type="PROSITE" id="PS01187">
    <property type="entry name" value="EGF_CA"/>
    <property type="match status" value="1"/>
</dbReference>
<evidence type="ECO:0000259" key="4">
    <source>
        <dbReference type="PROSITE" id="PS50050"/>
    </source>
</evidence>
<organism>
    <name type="scientific">Branchiostoma floridae</name>
    <name type="common">Florida lancelet</name>
    <name type="synonym">Amphioxus</name>
    <dbReference type="NCBI Taxonomy" id="7739"/>
    <lineage>
        <taxon>Eukaryota</taxon>
        <taxon>Metazoa</taxon>
        <taxon>Chordata</taxon>
        <taxon>Cephalochordata</taxon>
        <taxon>Leptocardii</taxon>
        <taxon>Amphioxiformes</taxon>
        <taxon>Branchiostomatidae</taxon>
        <taxon>Branchiostoma</taxon>
    </lineage>
</organism>
<dbReference type="InterPro" id="IPR057106">
    <property type="entry name" value="NXPE4_C"/>
</dbReference>
<dbReference type="Pfam" id="PF00020">
    <property type="entry name" value="TNFR_c6"/>
    <property type="match status" value="2"/>
</dbReference>